<name>A0ABD2MTX3_9CUCU</name>
<sequence length="196" mass="22746">MGSSLLICQRCKLGLSSVKRLATLKGTIVTNTRCYDSGRCNCDCPQRDTPKKDPKDTAEECEETKKMIDNMYVEKSCRINEWNCNRHNTTICDPMECKVERIEDHPIIAKEVFEQERPCIPFEDEGLAYRNMCEIGELRKCYARDPLKAHHCYSQTPICYSYEKAYPMRHAGTKPIIDGRPKCGHAWRKRKWGLKC</sequence>
<accession>A0ABD2MTX3</accession>
<evidence type="ECO:0000313" key="1">
    <source>
        <dbReference type="EMBL" id="KAL3269710.1"/>
    </source>
</evidence>
<gene>
    <name evidence="1" type="ORF">HHI36_008770</name>
</gene>
<organism evidence="1 2">
    <name type="scientific">Cryptolaemus montrouzieri</name>
    <dbReference type="NCBI Taxonomy" id="559131"/>
    <lineage>
        <taxon>Eukaryota</taxon>
        <taxon>Metazoa</taxon>
        <taxon>Ecdysozoa</taxon>
        <taxon>Arthropoda</taxon>
        <taxon>Hexapoda</taxon>
        <taxon>Insecta</taxon>
        <taxon>Pterygota</taxon>
        <taxon>Neoptera</taxon>
        <taxon>Endopterygota</taxon>
        <taxon>Coleoptera</taxon>
        <taxon>Polyphaga</taxon>
        <taxon>Cucujiformia</taxon>
        <taxon>Coccinelloidea</taxon>
        <taxon>Coccinellidae</taxon>
        <taxon>Scymninae</taxon>
        <taxon>Scymnini</taxon>
        <taxon>Cryptolaemus</taxon>
    </lineage>
</organism>
<comment type="caution">
    <text evidence="1">The sequence shown here is derived from an EMBL/GenBank/DDBJ whole genome shotgun (WGS) entry which is preliminary data.</text>
</comment>
<keyword evidence="2" id="KW-1185">Reference proteome</keyword>
<dbReference type="Proteomes" id="UP001516400">
    <property type="component" value="Unassembled WGS sequence"/>
</dbReference>
<proteinExistence type="predicted"/>
<dbReference type="AlphaFoldDB" id="A0ABD2MTX3"/>
<protein>
    <submittedName>
        <fullName evidence="1">Uncharacterized protein</fullName>
    </submittedName>
</protein>
<dbReference type="EMBL" id="JABFTP020000021">
    <property type="protein sequence ID" value="KAL3269710.1"/>
    <property type="molecule type" value="Genomic_DNA"/>
</dbReference>
<evidence type="ECO:0000313" key="2">
    <source>
        <dbReference type="Proteomes" id="UP001516400"/>
    </source>
</evidence>
<reference evidence="1 2" key="1">
    <citation type="journal article" date="2021" name="BMC Biol.">
        <title>Horizontally acquired antibacterial genes associated with adaptive radiation of ladybird beetles.</title>
        <authorList>
            <person name="Li H.S."/>
            <person name="Tang X.F."/>
            <person name="Huang Y.H."/>
            <person name="Xu Z.Y."/>
            <person name="Chen M.L."/>
            <person name="Du X.Y."/>
            <person name="Qiu B.Y."/>
            <person name="Chen P.T."/>
            <person name="Zhang W."/>
            <person name="Slipinski A."/>
            <person name="Escalona H.E."/>
            <person name="Waterhouse R.M."/>
            <person name="Zwick A."/>
            <person name="Pang H."/>
        </authorList>
    </citation>
    <scope>NUCLEOTIDE SEQUENCE [LARGE SCALE GENOMIC DNA]</scope>
    <source>
        <strain evidence="1">SYSU2018</strain>
    </source>
</reference>